<dbReference type="InterPro" id="IPR011989">
    <property type="entry name" value="ARM-like"/>
</dbReference>
<dbReference type="RefSeq" id="WP_182559504.1">
    <property type="nucleotide sequence ID" value="NZ_JACGWT010000002.1"/>
</dbReference>
<evidence type="ECO:0000313" key="3">
    <source>
        <dbReference type="Proteomes" id="UP000523079"/>
    </source>
</evidence>
<evidence type="ECO:0008006" key="4">
    <source>
        <dbReference type="Google" id="ProtNLM"/>
    </source>
</evidence>
<dbReference type="AlphaFoldDB" id="A0A7W3IRQ0"/>
<evidence type="ECO:0000256" key="1">
    <source>
        <dbReference type="SAM" id="MobiDB-lite"/>
    </source>
</evidence>
<dbReference type="SUPFAM" id="SSF48371">
    <property type="entry name" value="ARM repeat"/>
    <property type="match status" value="1"/>
</dbReference>
<feature type="compositionally biased region" description="Basic and acidic residues" evidence="1">
    <location>
        <begin position="213"/>
        <end position="224"/>
    </location>
</feature>
<comment type="caution">
    <text evidence="2">The sequence shown here is derived from an EMBL/GenBank/DDBJ whole genome shotgun (WGS) entry which is preliminary data.</text>
</comment>
<evidence type="ECO:0000313" key="2">
    <source>
        <dbReference type="EMBL" id="MBA8793970.1"/>
    </source>
</evidence>
<proteinExistence type="predicted"/>
<dbReference type="EMBL" id="JACGWT010000002">
    <property type="protein sequence ID" value="MBA8793970.1"/>
    <property type="molecule type" value="Genomic_DNA"/>
</dbReference>
<sequence length="224" mass="24658">MSPADQYLFDLADEISPNRPQLVPDLDSAGPANLHWNPASSIQAADDADMEVDLQQFDHACQHADPELVARLAWTPGLPEELRGRLAHHAADEVRAWVAAGTRKPELHQLLREDESPRVRAFALWSAFTTSDQLVQAADDRRLEVRAVVADHALTPIDTLLKLAHDSSARVRWSLATGPHAAEPRILQVLQSDPDRSVAMQARSTLENIASGDRAERTLGEPSQ</sequence>
<gene>
    <name evidence="2" type="ORF">FHX74_001575</name>
</gene>
<reference evidence="2 3" key="1">
    <citation type="submission" date="2020-07" db="EMBL/GenBank/DDBJ databases">
        <title>Sequencing the genomes of 1000 actinobacteria strains.</title>
        <authorList>
            <person name="Klenk H.-P."/>
        </authorList>
    </citation>
    <scope>NUCLEOTIDE SEQUENCE [LARGE SCALE GENOMIC DNA]</scope>
    <source>
        <strain evidence="2 3">DSM 100723</strain>
    </source>
</reference>
<protein>
    <recommendedName>
        <fullName evidence="4">HEAT repeat-containing protein</fullName>
    </recommendedName>
</protein>
<dbReference type="InterPro" id="IPR016024">
    <property type="entry name" value="ARM-type_fold"/>
</dbReference>
<feature type="region of interest" description="Disordered" evidence="1">
    <location>
        <begin position="205"/>
        <end position="224"/>
    </location>
</feature>
<organism evidence="2 3">
    <name type="scientific">Microlunatus kandeliicorticis</name>
    <dbReference type="NCBI Taxonomy" id="1759536"/>
    <lineage>
        <taxon>Bacteria</taxon>
        <taxon>Bacillati</taxon>
        <taxon>Actinomycetota</taxon>
        <taxon>Actinomycetes</taxon>
        <taxon>Propionibacteriales</taxon>
        <taxon>Propionibacteriaceae</taxon>
        <taxon>Microlunatus</taxon>
    </lineage>
</organism>
<dbReference type="Gene3D" id="1.25.10.10">
    <property type="entry name" value="Leucine-rich Repeat Variant"/>
    <property type="match status" value="1"/>
</dbReference>
<dbReference type="Proteomes" id="UP000523079">
    <property type="component" value="Unassembled WGS sequence"/>
</dbReference>
<accession>A0A7W3IRQ0</accession>
<keyword evidence="3" id="KW-1185">Reference proteome</keyword>
<name>A0A7W3IRQ0_9ACTN</name>